<feature type="transmembrane region" description="Helical" evidence="7">
    <location>
        <begin position="363"/>
        <end position="386"/>
    </location>
</feature>
<keyword evidence="5 7" id="KW-0472">Membrane</keyword>
<reference evidence="10 11" key="1">
    <citation type="submission" date="2023-06" db="EMBL/GenBank/DDBJ databases">
        <title>Antibody response to the Sneathia vaginalis cytopathogenic toxin A during pregnancy.</title>
        <authorList>
            <person name="Mccoy Z.T."/>
            <person name="Serrano M.G."/>
            <person name="Spaine K."/>
            <person name="Edwards D.J."/>
            <person name="Buck G.A."/>
            <person name="Jefferson K."/>
        </authorList>
    </citation>
    <scope>NUCLEOTIDE SEQUENCE [LARGE SCALE GENOMIC DNA]</scope>
    <source>
        <strain evidence="10 11">CCUG 42621</strain>
    </source>
</reference>
<feature type="transmembrane region" description="Helical" evidence="7">
    <location>
        <begin position="21"/>
        <end position="45"/>
    </location>
</feature>
<name>A0ABT7HKI4_9FUSO</name>
<protein>
    <submittedName>
        <fullName evidence="10">ABC transporter permease</fullName>
    </submittedName>
</protein>
<evidence type="ECO:0000313" key="11">
    <source>
        <dbReference type="Proteomes" id="UP001225134"/>
    </source>
</evidence>
<evidence type="ECO:0000256" key="7">
    <source>
        <dbReference type="SAM" id="Phobius"/>
    </source>
</evidence>
<keyword evidence="3 7" id="KW-0812">Transmembrane</keyword>
<evidence type="ECO:0000256" key="2">
    <source>
        <dbReference type="ARBA" id="ARBA00022475"/>
    </source>
</evidence>
<organism evidence="10 11">
    <name type="scientific">Sneathia sanguinegens</name>
    <dbReference type="NCBI Taxonomy" id="40543"/>
    <lineage>
        <taxon>Bacteria</taxon>
        <taxon>Fusobacteriati</taxon>
        <taxon>Fusobacteriota</taxon>
        <taxon>Fusobacteriia</taxon>
        <taxon>Fusobacteriales</taxon>
        <taxon>Leptotrichiaceae</taxon>
        <taxon>Sneathia</taxon>
    </lineage>
</organism>
<dbReference type="Pfam" id="PF12704">
    <property type="entry name" value="MacB_PCD"/>
    <property type="match status" value="1"/>
</dbReference>
<dbReference type="EMBL" id="JASSPP010000010">
    <property type="protein sequence ID" value="MDK9581043.1"/>
    <property type="molecule type" value="Genomic_DNA"/>
</dbReference>
<comment type="subcellular location">
    <subcellularLocation>
        <location evidence="1">Cell membrane</location>
        <topology evidence="1">Multi-pass membrane protein</topology>
    </subcellularLocation>
</comment>
<feature type="domain" description="MacB-like periplasmic core" evidence="9">
    <location>
        <begin position="21"/>
        <end position="247"/>
    </location>
</feature>
<sequence>MNILEIFKLSIQNLLNFKLRSFLTMLGIIIGISSVVLISSLGAGFQSKLLSDISEDAGSLLEVSFNPKYKSKGILEKEYFTDDDLEILKNFQSIVSATSATTIDKDIREKTKDDYVYTFPADKNYLSTMKPKITAGRYFTEDEINNGANVALIDRRKAKELFGNNAIGKQMTLTDGTMNYVVTIVGTVKEIGEELSSTFHDPTIRLTIPKLYAEEINGQKESEYSSIVVRAKDNKSLSMAQKELEQYFKFKTNKTDLYKIKPLQEQIDTITNIMDKISLFIMFVAAISIIVGGIGVMNIMLVSVKERIVEIGLRKAIGAKNKQIINQFLIETIILTLIGGIIGIISGYVLAMLIGIFLKVIPILQVSTMLTAFIISTVTGLIFGIYPAKQAAKLSPIEALRKE</sequence>
<feature type="transmembrane region" description="Helical" evidence="7">
    <location>
        <begin position="324"/>
        <end position="357"/>
    </location>
</feature>
<keyword evidence="4 7" id="KW-1133">Transmembrane helix</keyword>
<proteinExistence type="inferred from homology"/>
<evidence type="ECO:0000259" key="9">
    <source>
        <dbReference type="Pfam" id="PF12704"/>
    </source>
</evidence>
<dbReference type="Pfam" id="PF02687">
    <property type="entry name" value="FtsX"/>
    <property type="match status" value="1"/>
</dbReference>
<dbReference type="PANTHER" id="PTHR30572">
    <property type="entry name" value="MEMBRANE COMPONENT OF TRANSPORTER-RELATED"/>
    <property type="match status" value="1"/>
</dbReference>
<dbReference type="RefSeq" id="WP_277284577.1">
    <property type="nucleotide sequence ID" value="NZ_CAMYCH010000003.1"/>
</dbReference>
<evidence type="ECO:0000256" key="5">
    <source>
        <dbReference type="ARBA" id="ARBA00023136"/>
    </source>
</evidence>
<dbReference type="InterPro" id="IPR025857">
    <property type="entry name" value="MacB_PCD"/>
</dbReference>
<feature type="domain" description="ABC3 transporter permease C-terminal" evidence="8">
    <location>
        <begin position="282"/>
        <end position="396"/>
    </location>
</feature>
<evidence type="ECO:0000256" key="6">
    <source>
        <dbReference type="ARBA" id="ARBA00038076"/>
    </source>
</evidence>
<comment type="similarity">
    <text evidence="6">Belongs to the ABC-4 integral membrane protein family.</text>
</comment>
<keyword evidence="2" id="KW-1003">Cell membrane</keyword>
<evidence type="ECO:0000256" key="4">
    <source>
        <dbReference type="ARBA" id="ARBA00022989"/>
    </source>
</evidence>
<accession>A0ABT7HKI4</accession>
<evidence type="ECO:0000313" key="10">
    <source>
        <dbReference type="EMBL" id="MDK9581043.1"/>
    </source>
</evidence>
<evidence type="ECO:0000256" key="3">
    <source>
        <dbReference type="ARBA" id="ARBA00022692"/>
    </source>
</evidence>
<comment type="caution">
    <text evidence="10">The sequence shown here is derived from an EMBL/GenBank/DDBJ whole genome shotgun (WGS) entry which is preliminary data.</text>
</comment>
<gene>
    <name evidence="10" type="ORF">QQA45_05985</name>
</gene>
<dbReference type="InterPro" id="IPR050250">
    <property type="entry name" value="Macrolide_Exporter_MacB"/>
</dbReference>
<dbReference type="InterPro" id="IPR003838">
    <property type="entry name" value="ABC3_permease_C"/>
</dbReference>
<keyword evidence="11" id="KW-1185">Reference proteome</keyword>
<dbReference type="Proteomes" id="UP001225134">
    <property type="component" value="Unassembled WGS sequence"/>
</dbReference>
<evidence type="ECO:0000259" key="8">
    <source>
        <dbReference type="Pfam" id="PF02687"/>
    </source>
</evidence>
<evidence type="ECO:0000256" key="1">
    <source>
        <dbReference type="ARBA" id="ARBA00004651"/>
    </source>
</evidence>
<dbReference type="PANTHER" id="PTHR30572:SF4">
    <property type="entry name" value="ABC TRANSPORTER PERMEASE YTRF"/>
    <property type="match status" value="1"/>
</dbReference>
<feature type="transmembrane region" description="Helical" evidence="7">
    <location>
        <begin position="279"/>
        <end position="304"/>
    </location>
</feature>